<comment type="caution">
    <text evidence="13">The sequence shown here is derived from an EMBL/GenBank/DDBJ whole genome shotgun (WGS) entry which is preliminary data.</text>
</comment>
<name>A0ABT9KI41_9PAST</name>
<evidence type="ECO:0000256" key="3">
    <source>
        <dbReference type="ARBA" id="ARBA00017876"/>
    </source>
</evidence>
<comment type="caution">
    <text evidence="11">Lacks conserved residue(s) required for the propagation of feature annotation.</text>
</comment>
<keyword evidence="9 11" id="KW-0811">Translocation</keyword>
<dbReference type="NCBIfam" id="TIGR00810">
    <property type="entry name" value="secG"/>
    <property type="match status" value="1"/>
</dbReference>
<evidence type="ECO:0000313" key="14">
    <source>
        <dbReference type="Proteomes" id="UP001224083"/>
    </source>
</evidence>
<keyword evidence="10 11" id="KW-0472">Membrane</keyword>
<dbReference type="InterPro" id="IPR004692">
    <property type="entry name" value="SecG"/>
</dbReference>
<dbReference type="PRINTS" id="PR01651">
    <property type="entry name" value="SECGEXPORT"/>
</dbReference>
<accession>A0ABT9KI41</accession>
<comment type="function">
    <text evidence="11">Involved in protein export. Participates in an early event of protein translocation.</text>
</comment>
<keyword evidence="5 11" id="KW-1003">Cell membrane</keyword>
<dbReference type="Proteomes" id="UP001224083">
    <property type="component" value="Unassembled WGS sequence"/>
</dbReference>
<evidence type="ECO:0000256" key="10">
    <source>
        <dbReference type="ARBA" id="ARBA00023136"/>
    </source>
</evidence>
<proteinExistence type="inferred from homology"/>
<reference evidence="13 14" key="1">
    <citation type="submission" date="2022-12" db="EMBL/GenBank/DDBJ databases">
        <title>Genome sequence of Pasteurellaceae Bisgaard Taxon 45.</title>
        <authorList>
            <person name="Foggin C."/>
            <person name="Rosen L.E."/>
            <person name="Henton M."/>
            <person name="Buys A."/>
            <person name="Floyd T."/>
            <person name="Turner A.D."/>
            <person name="Tarbin J."/>
            <person name="Lloyd A.S."/>
            <person name="Chaitezvi C."/>
            <person name="Ellis R.J."/>
            <person name="Roberts H.C."/>
            <person name="Dastjerdi A."/>
            <person name="Nunez A."/>
            <person name="Van Vliet A.H."/>
            <person name="Steinbach F."/>
        </authorList>
    </citation>
    <scope>NUCLEOTIDE SEQUENCE [LARGE SCALE GENOMIC DNA]</scope>
    <source>
        <strain evidence="13 14">VF20HR</strain>
    </source>
</reference>
<organism evidence="13 14">
    <name type="scientific">Bisgaard Taxon 45</name>
    <dbReference type="NCBI Taxonomy" id="304289"/>
    <lineage>
        <taxon>Bacteria</taxon>
        <taxon>Pseudomonadati</taxon>
        <taxon>Pseudomonadota</taxon>
        <taxon>Gammaproteobacteria</taxon>
        <taxon>Pasteurellales</taxon>
        <taxon>Pasteurellaceae</taxon>
    </lineage>
</organism>
<dbReference type="Pfam" id="PF03840">
    <property type="entry name" value="SecG"/>
    <property type="match status" value="1"/>
</dbReference>
<evidence type="ECO:0000256" key="7">
    <source>
        <dbReference type="ARBA" id="ARBA00022927"/>
    </source>
</evidence>
<dbReference type="PANTHER" id="PTHR34182:SF1">
    <property type="entry name" value="PROTEIN-EXPORT MEMBRANE PROTEIN SECG"/>
    <property type="match status" value="1"/>
</dbReference>
<feature type="region of interest" description="Disordered" evidence="12">
    <location>
        <begin position="92"/>
        <end position="114"/>
    </location>
</feature>
<evidence type="ECO:0000256" key="4">
    <source>
        <dbReference type="ARBA" id="ARBA00022448"/>
    </source>
</evidence>
<keyword evidence="14" id="KW-1185">Reference proteome</keyword>
<evidence type="ECO:0000256" key="12">
    <source>
        <dbReference type="SAM" id="MobiDB-lite"/>
    </source>
</evidence>
<protein>
    <recommendedName>
        <fullName evidence="3 11">Protein-export membrane protein SecG</fullName>
    </recommendedName>
</protein>
<evidence type="ECO:0000256" key="11">
    <source>
        <dbReference type="RuleBase" id="RU365087"/>
    </source>
</evidence>
<keyword evidence="4 11" id="KW-0813">Transport</keyword>
<evidence type="ECO:0000256" key="2">
    <source>
        <dbReference type="ARBA" id="ARBA00008445"/>
    </source>
</evidence>
<feature type="transmembrane region" description="Helical" evidence="11">
    <location>
        <begin position="51"/>
        <end position="71"/>
    </location>
</feature>
<evidence type="ECO:0000256" key="6">
    <source>
        <dbReference type="ARBA" id="ARBA00022692"/>
    </source>
</evidence>
<dbReference type="PANTHER" id="PTHR34182">
    <property type="entry name" value="PROTEIN-EXPORT MEMBRANE PROTEIN SECG"/>
    <property type="match status" value="1"/>
</dbReference>
<evidence type="ECO:0000256" key="8">
    <source>
        <dbReference type="ARBA" id="ARBA00022989"/>
    </source>
</evidence>
<comment type="subcellular location">
    <subcellularLocation>
        <location evidence="1 11">Cell membrane</location>
        <topology evidence="1 11">Multi-pass membrane protein</topology>
    </subcellularLocation>
</comment>
<sequence length="114" mass="11968">MYQALLFGYLIISLAIIVLILLQQGKGADAGASFGGGASGTIFGSVGSGNFLSKMTALLATAFFVMSIVIGNMNAHRDNVKQGKFDDLSSTAEQIQQQKVNVPAVETKNSDIPQ</sequence>
<keyword evidence="7 11" id="KW-0653">Protein transport</keyword>
<evidence type="ECO:0000256" key="9">
    <source>
        <dbReference type="ARBA" id="ARBA00023010"/>
    </source>
</evidence>
<comment type="similarity">
    <text evidence="2 11">Belongs to the SecG family.</text>
</comment>
<keyword evidence="8 11" id="KW-1133">Transmembrane helix</keyword>
<evidence type="ECO:0000313" key="13">
    <source>
        <dbReference type="EMBL" id="MDP9500786.1"/>
    </source>
</evidence>
<keyword evidence="6 11" id="KW-0812">Transmembrane</keyword>
<gene>
    <name evidence="13" type="primary">secG</name>
    <name evidence="13" type="ORF">O7M46_07415</name>
</gene>
<dbReference type="EMBL" id="JAQAHH010000006">
    <property type="protein sequence ID" value="MDP9500786.1"/>
    <property type="molecule type" value="Genomic_DNA"/>
</dbReference>
<evidence type="ECO:0000256" key="1">
    <source>
        <dbReference type="ARBA" id="ARBA00004651"/>
    </source>
</evidence>
<evidence type="ECO:0000256" key="5">
    <source>
        <dbReference type="ARBA" id="ARBA00022475"/>
    </source>
</evidence>